<gene>
    <name evidence="2" type="ORF">Hypma_011902</name>
</gene>
<feature type="compositionally biased region" description="Polar residues" evidence="1">
    <location>
        <begin position="84"/>
        <end position="94"/>
    </location>
</feature>
<evidence type="ECO:0000256" key="1">
    <source>
        <dbReference type="SAM" id="MobiDB-lite"/>
    </source>
</evidence>
<comment type="caution">
    <text evidence="2">The sequence shown here is derived from an EMBL/GenBank/DDBJ whole genome shotgun (WGS) entry which is preliminary data.</text>
</comment>
<name>A0A369JNU6_HYPMA</name>
<organism evidence="2 3">
    <name type="scientific">Hypsizygus marmoreus</name>
    <name type="common">White beech mushroom</name>
    <name type="synonym">Agaricus marmoreus</name>
    <dbReference type="NCBI Taxonomy" id="39966"/>
    <lineage>
        <taxon>Eukaryota</taxon>
        <taxon>Fungi</taxon>
        <taxon>Dikarya</taxon>
        <taxon>Basidiomycota</taxon>
        <taxon>Agaricomycotina</taxon>
        <taxon>Agaricomycetes</taxon>
        <taxon>Agaricomycetidae</taxon>
        <taxon>Agaricales</taxon>
        <taxon>Tricholomatineae</taxon>
        <taxon>Lyophyllaceae</taxon>
        <taxon>Hypsizygus</taxon>
    </lineage>
</organism>
<evidence type="ECO:0000313" key="3">
    <source>
        <dbReference type="Proteomes" id="UP000076154"/>
    </source>
</evidence>
<dbReference type="AlphaFoldDB" id="A0A369JNU6"/>
<evidence type="ECO:0000313" key="2">
    <source>
        <dbReference type="EMBL" id="RDB21353.1"/>
    </source>
</evidence>
<feature type="compositionally biased region" description="Polar residues" evidence="1">
    <location>
        <begin position="60"/>
        <end position="76"/>
    </location>
</feature>
<sequence>MPKEKITAKQPNHSPYECPAAGRSTPANRDEGWVGVLDIKAYRKLKATEGTSSERKDSTSTRNSVPTQQNSSSNTMEPKRFSRGQHNPTKTNQPVVAPPSAMITSGISSEEEADPYPDRDHGSDNEDPGENDDASDDEDAVVTEDDSEKEVKLDNFLDYGEDYDDGISAETYDNYDFEFGLVPERDLDLRSEGEQSSEDEVSD</sequence>
<dbReference type="EMBL" id="LUEZ02000055">
    <property type="protein sequence ID" value="RDB21353.1"/>
    <property type="molecule type" value="Genomic_DNA"/>
</dbReference>
<evidence type="ECO:0008006" key="4">
    <source>
        <dbReference type="Google" id="ProtNLM"/>
    </source>
</evidence>
<dbReference type="InParanoid" id="A0A369JNU6"/>
<feature type="region of interest" description="Disordered" evidence="1">
    <location>
        <begin position="1"/>
        <end position="157"/>
    </location>
</feature>
<reference evidence="2" key="1">
    <citation type="submission" date="2018-04" db="EMBL/GenBank/DDBJ databases">
        <title>Whole genome sequencing of Hypsizygus marmoreus.</title>
        <authorList>
            <person name="Choi I.-G."/>
            <person name="Min B."/>
            <person name="Kim J.-G."/>
            <person name="Kim S."/>
            <person name="Oh Y.-L."/>
            <person name="Kong W.-S."/>
            <person name="Park H."/>
            <person name="Jeong J."/>
            <person name="Song E.-S."/>
        </authorList>
    </citation>
    <scope>NUCLEOTIDE SEQUENCE [LARGE SCALE GENOMIC DNA]</scope>
    <source>
        <strain evidence="2">51987-8</strain>
    </source>
</reference>
<protein>
    <recommendedName>
        <fullName evidence="4">Transcription factor Iwr1 domain-containing protein</fullName>
    </recommendedName>
</protein>
<dbReference type="Proteomes" id="UP000076154">
    <property type="component" value="Unassembled WGS sequence"/>
</dbReference>
<feature type="compositionally biased region" description="Acidic residues" evidence="1">
    <location>
        <begin position="125"/>
        <end position="148"/>
    </location>
</feature>
<accession>A0A369JNU6</accession>
<keyword evidence="3" id="KW-1185">Reference proteome</keyword>
<proteinExistence type="predicted"/>